<name>A0A1Y1UEG6_9TREE</name>
<reference evidence="2 3" key="1">
    <citation type="submission" date="2017-03" db="EMBL/GenBank/DDBJ databases">
        <title>Widespread Adenine N6-methylation of Active Genes in Fungi.</title>
        <authorList>
            <consortium name="DOE Joint Genome Institute"/>
            <person name="Mondo S.J."/>
            <person name="Dannebaum R.O."/>
            <person name="Kuo R.C."/>
            <person name="Louie K.B."/>
            <person name="Bewick A.J."/>
            <person name="Labutti K."/>
            <person name="Haridas S."/>
            <person name="Kuo A."/>
            <person name="Salamov A."/>
            <person name="Ahrendt S.R."/>
            <person name="Lau R."/>
            <person name="Bowen B.P."/>
            <person name="Lipzen A."/>
            <person name="Sullivan W."/>
            <person name="Andreopoulos W.B."/>
            <person name="Clum A."/>
            <person name="Lindquist E."/>
            <person name="Daum C."/>
            <person name="Northen T.R."/>
            <person name="Ramamoorthy G."/>
            <person name="Schmitz R.J."/>
            <person name="Gryganskyi A."/>
            <person name="Culley D."/>
            <person name="Magnuson J."/>
            <person name="James T.Y."/>
            <person name="O'Malley M.A."/>
            <person name="Stajich J.E."/>
            <person name="Spatafora J.W."/>
            <person name="Visel A."/>
            <person name="Grigoriev I.V."/>
        </authorList>
    </citation>
    <scope>NUCLEOTIDE SEQUENCE [LARGE SCALE GENOMIC DNA]</scope>
    <source>
        <strain evidence="2 3">NRRL Y-17943</strain>
    </source>
</reference>
<feature type="compositionally biased region" description="Basic and acidic residues" evidence="1">
    <location>
        <begin position="579"/>
        <end position="596"/>
    </location>
</feature>
<feature type="region of interest" description="Disordered" evidence="1">
    <location>
        <begin position="579"/>
        <end position="602"/>
    </location>
</feature>
<feature type="region of interest" description="Disordered" evidence="1">
    <location>
        <begin position="1"/>
        <end position="20"/>
    </location>
</feature>
<protein>
    <recommendedName>
        <fullName evidence="4">Cohesin loading factor-domain-containing protein</fullName>
    </recommendedName>
</protein>
<evidence type="ECO:0008006" key="4">
    <source>
        <dbReference type="Google" id="ProtNLM"/>
    </source>
</evidence>
<comment type="caution">
    <text evidence="2">The sequence shown here is derived from an EMBL/GenBank/DDBJ whole genome shotgun (WGS) entry which is preliminary data.</text>
</comment>
<dbReference type="Proteomes" id="UP000193218">
    <property type="component" value="Unassembled WGS sequence"/>
</dbReference>
<dbReference type="EMBL" id="NBSH01000008">
    <property type="protein sequence ID" value="ORX36451.1"/>
    <property type="molecule type" value="Genomic_DNA"/>
</dbReference>
<proteinExistence type="predicted"/>
<evidence type="ECO:0000313" key="2">
    <source>
        <dbReference type="EMBL" id="ORX36451.1"/>
    </source>
</evidence>
<dbReference type="GeneID" id="33555271"/>
<sequence length="602" mass="67456">MSRDDHGHDGKRRRIEPLADRHGSALPAELSLPALLHMALSAHASSSSHLQQVFIPKDIQTVGDYDSLTGNTGVRYRSDPEAAAKSFALLLFALDLLHIGLRSTTASDAERVAFAQEFATVAIKVATAWRKLADAMSRSSDQSHKLALSMLLLELDAEMQVVDKLALLDAMEGQDVFSQWLHLVRLHLLFAHRRWDLVPKYIAMKEKESGLWNSYYRLHLLLYQTLWYGRLGDDASVKKTHKEMYLAIDRFSDPALSTDIRRQGAVFKVSRIAMRGGIIIQSTPLNELYLLTYLASVVTRRDFLGTSSSCKSLVLPAQMEAFRYHARSGDMWDTDFSSYHSLADAAQLYSRVLKIRVETLLEQVSALMYRSEIAQAHQSLGLATDMARTNGIFAELAPHFCLTRGQYCHLFGKDQLAQDSYRAAKTLLRTQSELGLIVDIGALGASRRLLRLDATLVAEITTLADRCRNSSNASLEAYGHFLGSLIDRNRVGSKKKLSNAYEVSQRANNNVLRCLIFAFTTSVHLYGTADRTIRQLETGRELARLMGGRDRPDGVGQLALGLWFAQKLKVHHRREGNMEAHAAAKADQERHQETLRHLRLAS</sequence>
<keyword evidence="3" id="KW-1185">Reference proteome</keyword>
<dbReference type="RefSeq" id="XP_021870552.1">
    <property type="nucleotide sequence ID" value="XM_022013463.1"/>
</dbReference>
<dbReference type="InParanoid" id="A0A1Y1UEG6"/>
<gene>
    <name evidence="2" type="ORF">BD324DRAFT_580804</name>
</gene>
<dbReference type="AlphaFoldDB" id="A0A1Y1UEG6"/>
<evidence type="ECO:0000256" key="1">
    <source>
        <dbReference type="SAM" id="MobiDB-lite"/>
    </source>
</evidence>
<organism evidence="2 3">
    <name type="scientific">Kockovaella imperatae</name>
    <dbReference type="NCBI Taxonomy" id="4999"/>
    <lineage>
        <taxon>Eukaryota</taxon>
        <taxon>Fungi</taxon>
        <taxon>Dikarya</taxon>
        <taxon>Basidiomycota</taxon>
        <taxon>Agaricomycotina</taxon>
        <taxon>Tremellomycetes</taxon>
        <taxon>Tremellales</taxon>
        <taxon>Cuniculitremaceae</taxon>
        <taxon>Kockovaella</taxon>
    </lineage>
</organism>
<dbReference type="STRING" id="4999.A0A1Y1UEG6"/>
<dbReference type="OrthoDB" id="5565328at2759"/>
<evidence type="ECO:0000313" key="3">
    <source>
        <dbReference type="Proteomes" id="UP000193218"/>
    </source>
</evidence>
<accession>A0A1Y1UEG6</accession>